<comment type="caution">
    <text evidence="2">The sequence shown here is derived from an EMBL/GenBank/DDBJ whole genome shotgun (WGS) entry which is preliminary data.</text>
</comment>
<keyword evidence="3" id="KW-1185">Reference proteome</keyword>
<dbReference type="Proteomes" id="UP001383192">
    <property type="component" value="Unassembled WGS sequence"/>
</dbReference>
<name>A0AAW0CD64_9AGAR</name>
<dbReference type="AlphaFoldDB" id="A0AAW0CD64"/>
<evidence type="ECO:0000256" key="1">
    <source>
        <dbReference type="SAM" id="MobiDB-lite"/>
    </source>
</evidence>
<accession>A0AAW0CD64</accession>
<organism evidence="2 3">
    <name type="scientific">Paramarasmius palmivorus</name>
    <dbReference type="NCBI Taxonomy" id="297713"/>
    <lineage>
        <taxon>Eukaryota</taxon>
        <taxon>Fungi</taxon>
        <taxon>Dikarya</taxon>
        <taxon>Basidiomycota</taxon>
        <taxon>Agaricomycotina</taxon>
        <taxon>Agaricomycetes</taxon>
        <taxon>Agaricomycetidae</taxon>
        <taxon>Agaricales</taxon>
        <taxon>Marasmiineae</taxon>
        <taxon>Marasmiaceae</taxon>
        <taxon>Paramarasmius</taxon>
    </lineage>
</organism>
<proteinExistence type="predicted"/>
<evidence type="ECO:0000313" key="3">
    <source>
        <dbReference type="Proteomes" id="UP001383192"/>
    </source>
</evidence>
<dbReference type="EMBL" id="JAYKXP010000046">
    <property type="protein sequence ID" value="KAK7037463.1"/>
    <property type="molecule type" value="Genomic_DNA"/>
</dbReference>
<gene>
    <name evidence="2" type="ORF">VNI00_010955</name>
</gene>
<sequence length="205" mass="23789">MSMSATQAKTKIPIPGEDLTLEEMNETLSLKYILKHQPFEDLPLQYYPNPSYNHKPPIFDYGVALTADQIMDYGRKTGIIPADMDHLTASHCTAVYGDICRTFNNRFNLWIPGKKVDIDTPYIKERVLLFKVSTNYDFRIPEDKVFDLLDNMEQVLGLPAKWYVSNDNRKLKRSYRIRVPPETNVEPTRPQVQKIRKPPATRNDI</sequence>
<evidence type="ECO:0000313" key="2">
    <source>
        <dbReference type="EMBL" id="KAK7037463.1"/>
    </source>
</evidence>
<reference evidence="2 3" key="1">
    <citation type="submission" date="2024-01" db="EMBL/GenBank/DDBJ databases">
        <title>A draft genome for a cacao thread blight-causing isolate of Paramarasmius palmivorus.</title>
        <authorList>
            <person name="Baruah I.K."/>
            <person name="Bukari Y."/>
            <person name="Amoako-Attah I."/>
            <person name="Meinhardt L.W."/>
            <person name="Bailey B.A."/>
            <person name="Cohen S.P."/>
        </authorList>
    </citation>
    <scope>NUCLEOTIDE SEQUENCE [LARGE SCALE GENOMIC DNA]</scope>
    <source>
        <strain evidence="2 3">GH-12</strain>
    </source>
</reference>
<feature type="region of interest" description="Disordered" evidence="1">
    <location>
        <begin position="181"/>
        <end position="205"/>
    </location>
</feature>
<protein>
    <submittedName>
        <fullName evidence="2">Uncharacterized protein</fullName>
    </submittedName>
</protein>